<dbReference type="PhylomeDB" id="B8MS01"/>
<evidence type="ECO:0000256" key="2">
    <source>
        <dbReference type="SAM" id="MobiDB-lite"/>
    </source>
</evidence>
<feature type="compositionally biased region" description="Low complexity" evidence="2">
    <location>
        <begin position="178"/>
        <end position="188"/>
    </location>
</feature>
<name>B8MS01_TALSN</name>
<gene>
    <name evidence="3" type="ORF">TSTA_001180</name>
</gene>
<dbReference type="Proteomes" id="UP000001745">
    <property type="component" value="Unassembled WGS sequence"/>
</dbReference>
<sequence>MLRESCDLRKGVSAAVVVGLVGLFQANPEDPVGSNLRISARGLRPSDEEKLVLFNSCLELQQQWLEGSNKEKFWQSVAQRFEASTGRQYRWESCRRTVNNEVKRRREYLKSYETGKASEPKSDLHEAIDMWIEILDQRDMIVLASQASAEQRRLDAAVDDDFRRQFTERLGQSRVRNESTISSTTSATEDTEDSERPKRRRRTRLNDEEDAMTTALVDLTKAVSESLLTTSQESKDMSTVVENIERRLEHLEANYIRTNELLERLISKLN</sequence>
<dbReference type="STRING" id="441959.B8MS01"/>
<dbReference type="eggNOG" id="ENOG502TAIN">
    <property type="taxonomic scope" value="Eukaryota"/>
</dbReference>
<evidence type="ECO:0000313" key="4">
    <source>
        <dbReference type="Proteomes" id="UP000001745"/>
    </source>
</evidence>
<dbReference type="OrthoDB" id="4366831at2759"/>
<dbReference type="EMBL" id="EQ962660">
    <property type="protein sequence ID" value="EED12046.1"/>
    <property type="molecule type" value="Genomic_DNA"/>
</dbReference>
<dbReference type="HOGENOM" id="CLU_1086562_0_0_1"/>
<dbReference type="VEuPathDB" id="FungiDB:TSTA_001180"/>
<feature type="region of interest" description="Disordered" evidence="2">
    <location>
        <begin position="173"/>
        <end position="210"/>
    </location>
</feature>
<dbReference type="RefSeq" id="XP_002487700.1">
    <property type="nucleotide sequence ID" value="XM_002487655.1"/>
</dbReference>
<feature type="coiled-coil region" evidence="1">
    <location>
        <begin position="234"/>
        <end position="268"/>
    </location>
</feature>
<keyword evidence="1" id="KW-0175">Coiled coil</keyword>
<keyword evidence="4" id="KW-1185">Reference proteome</keyword>
<accession>B8MS01</accession>
<evidence type="ECO:0000256" key="1">
    <source>
        <dbReference type="SAM" id="Coils"/>
    </source>
</evidence>
<organism evidence="3 4">
    <name type="scientific">Talaromyces stipitatus (strain ATCC 10500 / CBS 375.48 / QM 6759 / NRRL 1006)</name>
    <name type="common">Penicillium stipitatum</name>
    <dbReference type="NCBI Taxonomy" id="441959"/>
    <lineage>
        <taxon>Eukaryota</taxon>
        <taxon>Fungi</taxon>
        <taxon>Dikarya</taxon>
        <taxon>Ascomycota</taxon>
        <taxon>Pezizomycotina</taxon>
        <taxon>Eurotiomycetes</taxon>
        <taxon>Eurotiomycetidae</taxon>
        <taxon>Eurotiales</taxon>
        <taxon>Trichocomaceae</taxon>
        <taxon>Talaromyces</taxon>
        <taxon>Talaromyces sect. Talaromyces</taxon>
    </lineage>
</organism>
<proteinExistence type="predicted"/>
<protein>
    <submittedName>
        <fullName evidence="3">Uncharacterized protein</fullName>
    </submittedName>
</protein>
<dbReference type="AlphaFoldDB" id="B8MS01"/>
<evidence type="ECO:0000313" key="3">
    <source>
        <dbReference type="EMBL" id="EED12046.1"/>
    </source>
</evidence>
<reference evidence="4" key="1">
    <citation type="journal article" date="2015" name="Genome Announc.">
        <title>Genome sequence of the AIDS-associated pathogen Penicillium marneffei (ATCC18224) and its near taxonomic relative Talaromyces stipitatus (ATCC10500).</title>
        <authorList>
            <person name="Nierman W.C."/>
            <person name="Fedorova-Abrams N.D."/>
            <person name="Andrianopoulos A."/>
        </authorList>
    </citation>
    <scope>NUCLEOTIDE SEQUENCE [LARGE SCALE GENOMIC DNA]</scope>
    <source>
        <strain evidence="4">ATCC 10500 / CBS 375.48 / QM 6759 / NRRL 1006</strain>
    </source>
</reference>
<dbReference type="InParanoid" id="B8MS01"/>
<dbReference type="GeneID" id="8098612"/>